<dbReference type="Proteomes" id="UP001165960">
    <property type="component" value="Unassembled WGS sequence"/>
</dbReference>
<sequence>MPSIYPKLRTGRIVPAKSSYSTDSRGAQVIKHSLRCGATMRAILSDNLGAITSADVVELNSYFGTRQGKPILETIHYSNLKFDGDRGRVLGSLISSPCLGVRRIIFNQLNLDKETVRAIIKGISRAPSLERVTITRCSLRDKDLGSILMAVAQNPKITTLVLDQNSFSGAGCEALARNTGKLRALSLSGHFFGPDSAQYISELLRSNIELQELDLSRNQLRANGMHTLSPAFLFNHTLLSINLSGNEISPDGCVRLCQGLEDNRGLQHLNLAFNHVGDQGVEAICKLLKVNRTILFLQLDMNRLSPESGRLLGAMLKKNSALKSLSLDSNLLLGVGAAAIAAALPYNEYLENLSLSDNEIGNEGVQAFAFGLPNNTVLQRLVLKNARVQDPAVYRGLVSSLENNRAIKMLDMDFDFIGWEAVYKTLQPLLTRNYIMNRKEFTAAVQVLWGVRALCHPSNWSSPLPPELLEEIVRSLDADHVLHPTHLRNIFRFGRSLATLTPSVTQESFLTQIFGKNFRFQPCHPTYPSLFDFNL</sequence>
<proteinExistence type="predicted"/>
<gene>
    <name evidence="1" type="ORF">DSO57_1014445</name>
</gene>
<organism evidence="1 2">
    <name type="scientific">Entomophthora muscae</name>
    <dbReference type="NCBI Taxonomy" id="34485"/>
    <lineage>
        <taxon>Eukaryota</taxon>
        <taxon>Fungi</taxon>
        <taxon>Fungi incertae sedis</taxon>
        <taxon>Zoopagomycota</taxon>
        <taxon>Entomophthoromycotina</taxon>
        <taxon>Entomophthoromycetes</taxon>
        <taxon>Entomophthorales</taxon>
        <taxon>Entomophthoraceae</taxon>
        <taxon>Entomophthora</taxon>
    </lineage>
</organism>
<name>A0ACC2RK53_9FUNG</name>
<evidence type="ECO:0000313" key="1">
    <source>
        <dbReference type="EMBL" id="KAJ9050439.1"/>
    </source>
</evidence>
<comment type="caution">
    <text evidence="1">The sequence shown here is derived from an EMBL/GenBank/DDBJ whole genome shotgun (WGS) entry which is preliminary data.</text>
</comment>
<accession>A0ACC2RK53</accession>
<keyword evidence="2" id="KW-1185">Reference proteome</keyword>
<protein>
    <submittedName>
        <fullName evidence="1">Uncharacterized protein</fullName>
    </submittedName>
</protein>
<reference evidence="1" key="1">
    <citation type="submission" date="2022-04" db="EMBL/GenBank/DDBJ databases">
        <title>Genome of the entomopathogenic fungus Entomophthora muscae.</title>
        <authorList>
            <person name="Elya C."/>
            <person name="Lovett B.R."/>
            <person name="Lee E."/>
            <person name="Macias A.M."/>
            <person name="Hajek A.E."/>
            <person name="De Bivort B.L."/>
            <person name="Kasson M.T."/>
            <person name="De Fine Licht H.H."/>
            <person name="Stajich J.E."/>
        </authorList>
    </citation>
    <scope>NUCLEOTIDE SEQUENCE</scope>
    <source>
        <strain evidence="1">Berkeley</strain>
    </source>
</reference>
<dbReference type="EMBL" id="QTSX02007155">
    <property type="protein sequence ID" value="KAJ9050439.1"/>
    <property type="molecule type" value="Genomic_DNA"/>
</dbReference>
<evidence type="ECO:0000313" key="2">
    <source>
        <dbReference type="Proteomes" id="UP001165960"/>
    </source>
</evidence>